<evidence type="ECO:0000313" key="5">
    <source>
        <dbReference type="WBParaSite" id="ECPE_0001799501-mRNA-1"/>
    </source>
</evidence>
<dbReference type="InterPro" id="IPR011011">
    <property type="entry name" value="Znf_FYVE_PHD"/>
</dbReference>
<dbReference type="SUPFAM" id="SSF57903">
    <property type="entry name" value="FYVE/PHD zinc finger"/>
    <property type="match status" value="1"/>
</dbReference>
<dbReference type="PANTHER" id="PTHR46379">
    <property type="entry name" value="ZINC FINGER MYND DOMAIN-CONTAINING"/>
    <property type="match status" value="1"/>
</dbReference>
<dbReference type="Gene3D" id="2.30.30.140">
    <property type="match status" value="1"/>
</dbReference>
<dbReference type="GO" id="GO:0009966">
    <property type="term" value="P:regulation of signal transduction"/>
    <property type="evidence" value="ECO:0007669"/>
    <property type="project" value="TreeGrafter"/>
</dbReference>
<evidence type="ECO:0000256" key="3">
    <source>
        <dbReference type="ARBA" id="ARBA00022833"/>
    </source>
</evidence>
<keyword evidence="3" id="KW-0862">Zinc</keyword>
<dbReference type="InterPro" id="IPR047269">
    <property type="entry name" value="ZMY11"/>
</dbReference>
<dbReference type="AlphaFoldDB" id="A0A183BFG4"/>
<name>A0A183BFG4_9TREM</name>
<feature type="compositionally biased region" description="Low complexity" evidence="4">
    <location>
        <begin position="355"/>
        <end position="367"/>
    </location>
</feature>
<evidence type="ECO:0000256" key="2">
    <source>
        <dbReference type="ARBA" id="ARBA00022771"/>
    </source>
</evidence>
<feature type="region of interest" description="Disordered" evidence="4">
    <location>
        <begin position="294"/>
        <end position="394"/>
    </location>
</feature>
<dbReference type="PANTHER" id="PTHR46379:SF1">
    <property type="entry name" value="ZINC FINGER MYND DOMAIN-CONTAINING PROTEIN 11"/>
    <property type="match status" value="1"/>
</dbReference>
<feature type="compositionally biased region" description="Polar residues" evidence="4">
    <location>
        <begin position="321"/>
        <end position="338"/>
    </location>
</feature>
<proteinExistence type="predicted"/>
<organism evidence="5">
    <name type="scientific">Echinostoma caproni</name>
    <dbReference type="NCBI Taxonomy" id="27848"/>
    <lineage>
        <taxon>Eukaryota</taxon>
        <taxon>Metazoa</taxon>
        <taxon>Spiralia</taxon>
        <taxon>Lophotrochozoa</taxon>
        <taxon>Platyhelminthes</taxon>
        <taxon>Trematoda</taxon>
        <taxon>Digenea</taxon>
        <taxon>Plagiorchiida</taxon>
        <taxon>Echinostomata</taxon>
        <taxon>Echinostomatoidea</taxon>
        <taxon>Echinostomatidae</taxon>
        <taxon>Echinostoma</taxon>
    </lineage>
</organism>
<evidence type="ECO:0000256" key="4">
    <source>
        <dbReference type="SAM" id="MobiDB-lite"/>
    </source>
</evidence>
<dbReference type="InterPro" id="IPR013083">
    <property type="entry name" value="Znf_RING/FYVE/PHD"/>
</dbReference>
<reference evidence="5" key="1">
    <citation type="submission" date="2016-06" db="UniProtKB">
        <authorList>
            <consortium name="WormBaseParasite"/>
        </authorList>
    </citation>
    <scope>IDENTIFICATION</scope>
</reference>
<dbReference type="WBParaSite" id="ECPE_0001799501-mRNA-1">
    <property type="protein sequence ID" value="ECPE_0001799501-mRNA-1"/>
    <property type="gene ID" value="ECPE_0001799501"/>
</dbReference>
<sequence length="460" mass="51714">LSFFSLIRYCYECHGPGRVVSCPTCFRVFHSDCLPTANETHWASRLPVEDPTVGSNSKPNTGLPPNYPCPVCQRLDRVADTKAASVADLQKIFCCALDWIRGKVHWRTMQKVGYLYEPQRNEFLVYRQTNTRIIGDKMRADPSKDGYPNRTSLLVELDNLVHNAAVLYGSKNDMSNMARQIRLQLRRAMRESAFCVDCYLRPASMSSVARLTSPCRVPHRLLWFQHNGWSFRPCKMLYESSEGYEVVCFGGRHEREFVPRPRAVDMTFTALELGLRLTPSLKKALDEAEEYKANQSAYDRGLSKPITLESKPRKKSRGSDKPNSARQSPSSCGGSTEVSNRKRKAVPKYHSSFGSVDSSSTLSANSSAVMTGTKRRKSCRSPSPDNNPAEVGQHTIGLDAYGPAMQVRLRDLSADSSHEFTDGKRFFLSSAFVDHSSYVPRLQFLLLEIAIVIGIRFVVI</sequence>
<protein>
    <submittedName>
        <fullName evidence="5">PHD domain-containing protein</fullName>
    </submittedName>
</protein>
<dbReference type="GO" id="GO:0008270">
    <property type="term" value="F:zinc ion binding"/>
    <property type="evidence" value="ECO:0007669"/>
    <property type="project" value="UniProtKB-KW"/>
</dbReference>
<dbReference type="GO" id="GO:0005634">
    <property type="term" value="C:nucleus"/>
    <property type="evidence" value="ECO:0007669"/>
    <property type="project" value="TreeGrafter"/>
</dbReference>
<dbReference type="GO" id="GO:0034243">
    <property type="term" value="P:regulation of transcription elongation by RNA polymerase II"/>
    <property type="evidence" value="ECO:0007669"/>
    <property type="project" value="InterPro"/>
</dbReference>
<dbReference type="PROSITE" id="PS01359">
    <property type="entry name" value="ZF_PHD_1"/>
    <property type="match status" value="1"/>
</dbReference>
<keyword evidence="1" id="KW-0479">Metal-binding</keyword>
<keyword evidence="2" id="KW-0863">Zinc-finger</keyword>
<accession>A0A183BFG4</accession>
<evidence type="ECO:0000256" key="1">
    <source>
        <dbReference type="ARBA" id="ARBA00022723"/>
    </source>
</evidence>
<dbReference type="GO" id="GO:0003714">
    <property type="term" value="F:transcription corepressor activity"/>
    <property type="evidence" value="ECO:0007669"/>
    <property type="project" value="InterPro"/>
</dbReference>
<dbReference type="Gene3D" id="3.30.40.10">
    <property type="entry name" value="Zinc/RING finger domain, C3HC4 (zinc finger)"/>
    <property type="match status" value="1"/>
</dbReference>
<dbReference type="InterPro" id="IPR019786">
    <property type="entry name" value="Zinc_finger_PHD-type_CS"/>
</dbReference>